<evidence type="ECO:0000313" key="4">
    <source>
        <dbReference type="Proteomes" id="UP000037035"/>
    </source>
</evidence>
<keyword evidence="4" id="KW-1185">Reference proteome</keyword>
<accession>A0A0L6VL83</accession>
<name>A0A0L6VL83_9BASI</name>
<dbReference type="AlphaFoldDB" id="A0A0L6VL83"/>
<gene>
    <name evidence="3" type="ORF">VP01_1396g1</name>
</gene>
<dbReference type="Proteomes" id="UP000037035">
    <property type="component" value="Unassembled WGS sequence"/>
</dbReference>
<dbReference type="OrthoDB" id="3881at2759"/>
<feature type="transmembrane region" description="Helical" evidence="2">
    <location>
        <begin position="74"/>
        <end position="92"/>
    </location>
</feature>
<feature type="compositionally biased region" description="Polar residues" evidence="1">
    <location>
        <begin position="164"/>
        <end position="173"/>
    </location>
</feature>
<evidence type="ECO:0000313" key="3">
    <source>
        <dbReference type="EMBL" id="KNZ61464.1"/>
    </source>
</evidence>
<evidence type="ECO:0000256" key="2">
    <source>
        <dbReference type="SAM" id="Phobius"/>
    </source>
</evidence>
<comment type="caution">
    <text evidence="3">The sequence shown here is derived from an EMBL/GenBank/DDBJ whole genome shotgun (WGS) entry which is preliminary data.</text>
</comment>
<organism evidence="3 4">
    <name type="scientific">Puccinia sorghi</name>
    <dbReference type="NCBI Taxonomy" id="27349"/>
    <lineage>
        <taxon>Eukaryota</taxon>
        <taxon>Fungi</taxon>
        <taxon>Dikarya</taxon>
        <taxon>Basidiomycota</taxon>
        <taxon>Pucciniomycotina</taxon>
        <taxon>Pucciniomycetes</taxon>
        <taxon>Pucciniales</taxon>
        <taxon>Pucciniaceae</taxon>
        <taxon>Puccinia</taxon>
    </lineage>
</organism>
<dbReference type="VEuPathDB" id="FungiDB:VP01_1396g1"/>
<keyword evidence="2" id="KW-0472">Membrane</keyword>
<feature type="region of interest" description="Disordered" evidence="1">
    <location>
        <begin position="134"/>
        <end position="176"/>
    </location>
</feature>
<feature type="transmembrane region" description="Helical" evidence="2">
    <location>
        <begin position="20"/>
        <end position="42"/>
    </location>
</feature>
<protein>
    <submittedName>
        <fullName evidence="3">Uncharacterized protein</fullName>
    </submittedName>
</protein>
<proteinExistence type="predicted"/>
<keyword evidence="2" id="KW-0812">Transmembrane</keyword>
<keyword evidence="2" id="KW-1133">Transmembrane helix</keyword>
<dbReference type="EMBL" id="LAVV01004409">
    <property type="protein sequence ID" value="KNZ61464.1"/>
    <property type="molecule type" value="Genomic_DNA"/>
</dbReference>
<evidence type="ECO:0000256" key="1">
    <source>
        <dbReference type="SAM" id="MobiDB-lite"/>
    </source>
</evidence>
<reference evidence="3 4" key="1">
    <citation type="submission" date="2015-08" db="EMBL/GenBank/DDBJ databases">
        <title>Next Generation Sequencing and Analysis of the Genome of Puccinia sorghi L Schw, the Causal Agent of Maize Common Rust.</title>
        <authorList>
            <person name="Rochi L."/>
            <person name="Burguener G."/>
            <person name="Darino M."/>
            <person name="Turjanski A."/>
            <person name="Kreff E."/>
            <person name="Dieguez M.J."/>
            <person name="Sacco F."/>
        </authorList>
    </citation>
    <scope>NUCLEOTIDE SEQUENCE [LARGE SCALE GENOMIC DNA]</scope>
    <source>
        <strain evidence="3 4">RO10H11247</strain>
    </source>
</reference>
<sequence>MSCPYFLIQGILRIPLYESLRFVMIMLSGVGLCSSLRLILYAPEQCNFLKKRLDCQLPCGQSTSPNIVDINATNYFNCLFLIAFLFPLFFSLSAHIKAFFWPGSIINNNPNEMKMAGYSALRCPTTSKGLSLRVHPGHPRATTTRAPPTPEARAGCRADPPTNPSRLSTHTSQLSHPSHPLIHLLEKKKKQVIANDRLGTKGQSIRLWICLFFWLAADVWPWIIKSESSAGESLLGFFGVRACIRSPYKTKMIQSEISRKLSRHKPVLDMKNRTLITMIVVWFIRSDSRERKYTCSAPSDALTNPPSPVRNREFKNHITLSDYEINDGQASYIHIYIKRQARWTMLIQCHPRDKVQGLRIPVTLIVDIIRNTRTTFFHVCSLKNIKIFSIWHIMCYSMISSQLTEPWRVLLDSLSPTVGPELSEVGIRNAAHPSAYWPAQVTIYIRDEARVANNRAKHTGSRRLTNLKAWVGHGFRREVRVYPTNMLSSENTMASLEKEKQSSGDFRLVFQAESRLIMSSMLAGDRSSRQVRALSG</sequence>